<reference evidence="2" key="1">
    <citation type="submission" date="2019-10" db="EMBL/GenBank/DDBJ databases">
        <title>Lactobacillus agilis SN811 Whole Genome Sequencing Project.</title>
        <authorList>
            <person name="Suzuki S."/>
            <person name="Endo A."/>
            <person name="Maeno S."/>
            <person name="Shiwa Y."/>
            <person name="Matsutani M."/>
            <person name="Kajikawa A."/>
        </authorList>
    </citation>
    <scope>NUCLEOTIDE SEQUENCE</scope>
    <source>
        <strain evidence="2">SN811</strain>
    </source>
</reference>
<dbReference type="AlphaFoldDB" id="A0A6F9Y2D5"/>
<dbReference type="EMBL" id="BLAP01000003">
    <property type="protein sequence ID" value="GET11555.1"/>
    <property type="molecule type" value="Genomic_DNA"/>
</dbReference>
<dbReference type="GO" id="GO:0003677">
    <property type="term" value="F:DNA binding"/>
    <property type="evidence" value="ECO:0007669"/>
    <property type="project" value="InterPro"/>
</dbReference>
<feature type="domain" description="HTH-type transcriptional regulator Rgg C-terminal" evidence="1">
    <location>
        <begin position="100"/>
        <end position="272"/>
    </location>
</feature>
<gene>
    <name evidence="2" type="ORF">SN811_00550</name>
</gene>
<dbReference type="Proteomes" id="UP000494160">
    <property type="component" value="Unassembled WGS sequence"/>
</dbReference>
<accession>A0A6F9Y2D5</accession>
<dbReference type="InterPro" id="IPR053163">
    <property type="entry name" value="HTH-type_regulator_Rgg"/>
</dbReference>
<protein>
    <recommendedName>
        <fullName evidence="1">HTH-type transcriptional regulator Rgg C-terminal domain-containing protein</fullName>
    </recommendedName>
</protein>
<dbReference type="SUPFAM" id="SSF47413">
    <property type="entry name" value="lambda repressor-like DNA-binding domains"/>
    <property type="match status" value="1"/>
</dbReference>
<comment type="caution">
    <text evidence="2">The sequence shown here is derived from an EMBL/GenBank/DDBJ whole genome shotgun (WGS) entry which is preliminary data.</text>
</comment>
<dbReference type="NCBIfam" id="TIGR01716">
    <property type="entry name" value="RGG_Cterm"/>
    <property type="match status" value="1"/>
</dbReference>
<evidence type="ECO:0000259" key="1">
    <source>
        <dbReference type="Pfam" id="PF21259"/>
    </source>
</evidence>
<dbReference type="PANTHER" id="PTHR37038">
    <property type="entry name" value="TRANSCRIPTIONAL REGULATOR-RELATED"/>
    <property type="match status" value="1"/>
</dbReference>
<dbReference type="InterPro" id="IPR010057">
    <property type="entry name" value="Transcription_activator_Rgg_C"/>
</dbReference>
<sequence>MQNSDFGKTISYIRKKKAIPVKEVIGEKLTRSAYSRFASGQTQTSIENFSYMLSNLHVNFEEFEYIKNDYEPNRYQKFLIKAQKAAHLQNIEELKYIYEKLNDYAKINNDMVPLHFSCIVKLTINKIRGEEYDKYSRETIINYLKLCESWTHYELMLFNNAMFIFDLSLVKIMKRKVIHNLEKYQNLRSYGSESFRVLINILTLFIDNNMLNEAVLLVDEIEEFHLRDDMFFEKTLRMYFMGIIQMIRKKRLENILLEQSMDVLRILSNDEYYKALLMYIEKVKKMYKINIVSSAE</sequence>
<evidence type="ECO:0000313" key="2">
    <source>
        <dbReference type="EMBL" id="GET11555.1"/>
    </source>
</evidence>
<name>A0A6F9Y2D5_9LACO</name>
<dbReference type="Pfam" id="PF21259">
    <property type="entry name" value="Rgg_C"/>
    <property type="match status" value="1"/>
</dbReference>
<proteinExistence type="predicted"/>
<organism evidence="2">
    <name type="scientific">Ligilactobacillus agilis</name>
    <dbReference type="NCBI Taxonomy" id="1601"/>
    <lineage>
        <taxon>Bacteria</taxon>
        <taxon>Bacillati</taxon>
        <taxon>Bacillota</taxon>
        <taxon>Bacilli</taxon>
        <taxon>Lactobacillales</taxon>
        <taxon>Lactobacillaceae</taxon>
        <taxon>Ligilactobacillus</taxon>
    </lineage>
</organism>
<dbReference type="InterPro" id="IPR010982">
    <property type="entry name" value="Lambda_DNA-bd_dom_sf"/>
</dbReference>
<dbReference type="RefSeq" id="WP_172576692.1">
    <property type="nucleotide sequence ID" value="NZ_BLAP01000003.1"/>
</dbReference>